<feature type="active site" description="For OMPdecase activity" evidence="10">
    <location>
        <position position="61"/>
    </location>
</feature>
<evidence type="ECO:0000256" key="2">
    <source>
        <dbReference type="ARBA" id="ARBA00004861"/>
    </source>
</evidence>
<evidence type="ECO:0000256" key="9">
    <source>
        <dbReference type="HAMAP-Rule" id="MF_01200"/>
    </source>
</evidence>
<dbReference type="NCBIfam" id="TIGR01740">
    <property type="entry name" value="pyrF"/>
    <property type="match status" value="1"/>
</dbReference>
<dbReference type="NCBIfam" id="NF001273">
    <property type="entry name" value="PRK00230.1"/>
    <property type="match status" value="1"/>
</dbReference>
<keyword evidence="4 9" id="KW-0210">Decarboxylase</keyword>
<comment type="function">
    <text evidence="1 9">Catalyzes the decarboxylation of orotidine 5'-monophosphate (OMP) to uridine 5'-monophosphate (UMP).</text>
</comment>
<sequence>MDQPFFLALDFRTAEDVKSFIEKHDLYGVPVKVGMELFYREGREIIDWLKEHDHPIFLDLKLHDIPTTVEKAMYNLAHLGIDIVNVHASGGSEMMKAAKRGLEAGTNGKVPKLIAVTVLTSMDQSTLQEELQIKQSVDQAVTRLALLTKNSGVDGVVCSAHEVPLIKQTCGDDFLTVTPGIRLSDSKQNDQKRVATPQLAKQNGADYLVIGRSITQAENPKANYQRVRKEWNHA</sequence>
<dbReference type="HAMAP" id="MF_01200_B">
    <property type="entry name" value="OMPdecase_type1_B"/>
    <property type="match status" value="1"/>
</dbReference>
<evidence type="ECO:0000256" key="1">
    <source>
        <dbReference type="ARBA" id="ARBA00002356"/>
    </source>
</evidence>
<dbReference type="EMBL" id="FOTR01000006">
    <property type="protein sequence ID" value="SFL99450.1"/>
    <property type="molecule type" value="Genomic_DNA"/>
</dbReference>
<feature type="domain" description="Orotidine 5'-phosphate decarboxylase" evidence="13">
    <location>
        <begin position="4"/>
        <end position="227"/>
    </location>
</feature>
<organism evidence="14 15">
    <name type="scientific">Gracilibacillus orientalis</name>
    <dbReference type="NCBI Taxonomy" id="334253"/>
    <lineage>
        <taxon>Bacteria</taxon>
        <taxon>Bacillati</taxon>
        <taxon>Bacillota</taxon>
        <taxon>Bacilli</taxon>
        <taxon>Bacillales</taxon>
        <taxon>Bacillaceae</taxon>
        <taxon>Gracilibacillus</taxon>
    </lineage>
</organism>
<dbReference type="OrthoDB" id="9806203at2"/>
<evidence type="ECO:0000256" key="5">
    <source>
        <dbReference type="ARBA" id="ARBA00022975"/>
    </source>
</evidence>
<keyword evidence="5 9" id="KW-0665">Pyrimidine biosynthesis</keyword>
<dbReference type="SUPFAM" id="SSF51366">
    <property type="entry name" value="Ribulose-phoshate binding barrel"/>
    <property type="match status" value="1"/>
</dbReference>
<feature type="active site" description="For OMPdecase activity" evidence="10">
    <location>
        <position position="59"/>
    </location>
</feature>
<evidence type="ECO:0000256" key="12">
    <source>
        <dbReference type="RuleBase" id="RU000512"/>
    </source>
</evidence>
<dbReference type="GO" id="GO:0006207">
    <property type="term" value="P:'de novo' pyrimidine nucleobase biosynthetic process"/>
    <property type="evidence" value="ECO:0007669"/>
    <property type="project" value="InterPro"/>
</dbReference>
<comment type="subunit">
    <text evidence="3 9">Homodimer.</text>
</comment>
<dbReference type="PANTHER" id="PTHR32119">
    <property type="entry name" value="OROTIDINE 5'-PHOSPHATE DECARBOXYLASE"/>
    <property type="match status" value="1"/>
</dbReference>
<gene>
    <name evidence="9" type="primary">pyrF</name>
    <name evidence="14" type="ORF">SAMN04487943_10686</name>
</gene>
<dbReference type="SMART" id="SM00934">
    <property type="entry name" value="OMPdecase"/>
    <property type="match status" value="1"/>
</dbReference>
<comment type="pathway">
    <text evidence="2 9 12">Pyrimidine metabolism; UMP biosynthesis via de novo pathway; UMP from orotate: step 2/2.</text>
</comment>
<dbReference type="Gene3D" id="3.20.20.70">
    <property type="entry name" value="Aldolase class I"/>
    <property type="match status" value="1"/>
</dbReference>
<dbReference type="PROSITE" id="PS00156">
    <property type="entry name" value="OMPDECASE"/>
    <property type="match status" value="1"/>
</dbReference>
<feature type="binding site" evidence="9 11">
    <location>
        <position position="182"/>
    </location>
    <ligand>
        <name>substrate</name>
    </ligand>
</feature>
<dbReference type="STRING" id="334253.SAMN04487943_10686"/>
<evidence type="ECO:0000256" key="8">
    <source>
        <dbReference type="ARBA" id="ARBA00061012"/>
    </source>
</evidence>
<feature type="binding site" evidence="9 11">
    <location>
        <position position="120"/>
    </location>
    <ligand>
        <name>substrate</name>
    </ligand>
</feature>
<feature type="active site" description="For OMPdecase activity" evidence="10">
    <location>
        <position position="64"/>
    </location>
</feature>
<proteinExistence type="inferred from homology"/>
<dbReference type="InterPro" id="IPR011060">
    <property type="entry name" value="RibuloseP-bd_barrel"/>
</dbReference>
<dbReference type="FunFam" id="3.20.20.70:FF:000015">
    <property type="entry name" value="Orotidine 5'-phosphate decarboxylase"/>
    <property type="match status" value="1"/>
</dbReference>
<evidence type="ECO:0000259" key="13">
    <source>
        <dbReference type="SMART" id="SM00934"/>
    </source>
</evidence>
<evidence type="ECO:0000256" key="10">
    <source>
        <dbReference type="PIRSR" id="PIRSR614732-1"/>
    </source>
</evidence>
<feature type="binding site" evidence="9 11">
    <location>
        <position position="10"/>
    </location>
    <ligand>
        <name>substrate</name>
    </ligand>
</feature>
<evidence type="ECO:0000256" key="3">
    <source>
        <dbReference type="ARBA" id="ARBA00011738"/>
    </source>
</evidence>
<dbReference type="Pfam" id="PF00215">
    <property type="entry name" value="OMPdecase"/>
    <property type="match status" value="1"/>
</dbReference>
<dbReference type="RefSeq" id="WP_091483909.1">
    <property type="nucleotide sequence ID" value="NZ_FOTR01000006.1"/>
</dbReference>
<feature type="binding site" evidence="9 11">
    <location>
        <position position="211"/>
    </location>
    <ligand>
        <name>substrate</name>
    </ligand>
</feature>
<protein>
    <recommendedName>
        <fullName evidence="9">Orotidine 5'-phosphate decarboxylase</fullName>
        <ecNumber evidence="9">4.1.1.23</ecNumber>
    </recommendedName>
    <alternativeName>
        <fullName evidence="9">OMP decarboxylase</fullName>
        <shortName evidence="9">OMPDCase</shortName>
        <shortName evidence="9">OMPdecase</shortName>
    </alternativeName>
</protein>
<dbReference type="InterPro" id="IPR018089">
    <property type="entry name" value="OMPdecase_AS"/>
</dbReference>
<dbReference type="UniPathway" id="UPA00070">
    <property type="reaction ID" value="UER00120"/>
</dbReference>
<dbReference type="GO" id="GO:0005829">
    <property type="term" value="C:cytosol"/>
    <property type="evidence" value="ECO:0007669"/>
    <property type="project" value="TreeGrafter"/>
</dbReference>
<accession>A0A1I4M8G6</accession>
<evidence type="ECO:0000256" key="6">
    <source>
        <dbReference type="ARBA" id="ARBA00023239"/>
    </source>
</evidence>
<dbReference type="EC" id="4.1.1.23" evidence="9"/>
<dbReference type="GO" id="GO:0044205">
    <property type="term" value="P:'de novo' UMP biosynthetic process"/>
    <property type="evidence" value="ECO:0007669"/>
    <property type="project" value="UniProtKB-UniRule"/>
</dbReference>
<evidence type="ECO:0000313" key="15">
    <source>
        <dbReference type="Proteomes" id="UP000198565"/>
    </source>
</evidence>
<reference evidence="15" key="1">
    <citation type="submission" date="2016-10" db="EMBL/GenBank/DDBJ databases">
        <authorList>
            <person name="Varghese N."/>
            <person name="Submissions S."/>
        </authorList>
    </citation>
    <scope>NUCLEOTIDE SEQUENCE [LARGE SCALE GENOMIC DNA]</scope>
    <source>
        <strain evidence="15">CGMCC 1.4250</strain>
    </source>
</reference>
<dbReference type="Proteomes" id="UP000198565">
    <property type="component" value="Unassembled WGS sequence"/>
</dbReference>
<evidence type="ECO:0000256" key="7">
    <source>
        <dbReference type="ARBA" id="ARBA00049157"/>
    </source>
</evidence>
<feature type="binding site" evidence="9 11">
    <location>
        <position position="32"/>
    </location>
    <ligand>
        <name>substrate</name>
    </ligand>
</feature>
<evidence type="ECO:0000313" key="14">
    <source>
        <dbReference type="EMBL" id="SFL99450.1"/>
    </source>
</evidence>
<keyword evidence="6 9" id="KW-0456">Lyase</keyword>
<feature type="binding site" evidence="9 11">
    <location>
        <position position="212"/>
    </location>
    <ligand>
        <name>substrate</name>
    </ligand>
</feature>
<dbReference type="InterPro" id="IPR001754">
    <property type="entry name" value="OMPdeCOase_dom"/>
</dbReference>
<dbReference type="PANTHER" id="PTHR32119:SF2">
    <property type="entry name" value="OROTIDINE 5'-PHOSPHATE DECARBOXYLASE"/>
    <property type="match status" value="1"/>
</dbReference>
<dbReference type="GO" id="GO:0004590">
    <property type="term" value="F:orotidine-5'-phosphate decarboxylase activity"/>
    <property type="evidence" value="ECO:0007669"/>
    <property type="project" value="UniProtKB-UniRule"/>
</dbReference>
<feature type="binding site" evidence="9">
    <location>
        <begin position="59"/>
        <end position="68"/>
    </location>
    <ligand>
        <name>substrate</name>
    </ligand>
</feature>
<feature type="active site" description="Proton donor" evidence="9">
    <location>
        <position position="61"/>
    </location>
</feature>
<dbReference type="InterPro" id="IPR014732">
    <property type="entry name" value="OMPdecase"/>
</dbReference>
<dbReference type="InterPro" id="IPR047596">
    <property type="entry name" value="OMPdecase_bac"/>
</dbReference>
<comment type="catalytic activity">
    <reaction evidence="7 9 12">
        <text>orotidine 5'-phosphate + H(+) = UMP + CO2</text>
        <dbReference type="Rhea" id="RHEA:11596"/>
        <dbReference type="ChEBI" id="CHEBI:15378"/>
        <dbReference type="ChEBI" id="CHEBI:16526"/>
        <dbReference type="ChEBI" id="CHEBI:57538"/>
        <dbReference type="ChEBI" id="CHEBI:57865"/>
        <dbReference type="EC" id="4.1.1.23"/>
    </reaction>
</comment>
<feature type="binding site" evidence="9 11">
    <location>
        <position position="191"/>
    </location>
    <ligand>
        <name>substrate</name>
    </ligand>
</feature>
<dbReference type="InterPro" id="IPR013785">
    <property type="entry name" value="Aldolase_TIM"/>
</dbReference>
<evidence type="ECO:0000256" key="11">
    <source>
        <dbReference type="PIRSR" id="PIRSR614732-2"/>
    </source>
</evidence>
<comment type="similarity">
    <text evidence="8 9">Belongs to the OMP decarboxylase family. Type 1 subfamily.</text>
</comment>
<dbReference type="AlphaFoldDB" id="A0A1I4M8G6"/>
<name>A0A1I4M8G6_9BACI</name>
<dbReference type="CDD" id="cd04725">
    <property type="entry name" value="OMP_decarboxylase_like"/>
    <property type="match status" value="1"/>
</dbReference>
<evidence type="ECO:0000256" key="4">
    <source>
        <dbReference type="ARBA" id="ARBA00022793"/>
    </source>
</evidence>
<keyword evidence="15" id="KW-1185">Reference proteome</keyword>